<dbReference type="Gene3D" id="3.40.50.1980">
    <property type="entry name" value="Nitrogenase molybdenum iron protein domain"/>
    <property type="match status" value="2"/>
</dbReference>
<dbReference type="SUPFAM" id="SSF53807">
    <property type="entry name" value="Helical backbone' metal receptor"/>
    <property type="match status" value="1"/>
</dbReference>
<accession>A0A5R9A5V9</accession>
<dbReference type="EMBL" id="VASG01000004">
    <property type="protein sequence ID" value="TLP73435.1"/>
    <property type="molecule type" value="Genomic_DNA"/>
</dbReference>
<dbReference type="Proteomes" id="UP000307510">
    <property type="component" value="Unassembled WGS sequence"/>
</dbReference>
<dbReference type="PANTHER" id="PTHR30535:SF34">
    <property type="entry name" value="MOLYBDATE-BINDING PROTEIN MOLA"/>
    <property type="match status" value="1"/>
</dbReference>
<dbReference type="InterPro" id="IPR050902">
    <property type="entry name" value="ABC_Transporter_SBP"/>
</dbReference>
<dbReference type="AlphaFoldDB" id="A0A5R9A5V9"/>
<dbReference type="PANTHER" id="PTHR30535">
    <property type="entry name" value="VITAMIN B12-BINDING PROTEIN"/>
    <property type="match status" value="1"/>
</dbReference>
<evidence type="ECO:0000313" key="2">
    <source>
        <dbReference type="EMBL" id="TLP73435.1"/>
    </source>
</evidence>
<proteinExistence type="predicted"/>
<dbReference type="PROSITE" id="PS50983">
    <property type="entry name" value="FE_B12_PBP"/>
    <property type="match status" value="1"/>
</dbReference>
<evidence type="ECO:0000313" key="3">
    <source>
        <dbReference type="Proteomes" id="UP000307510"/>
    </source>
</evidence>
<dbReference type="InterPro" id="IPR002491">
    <property type="entry name" value="ABC_transptr_periplasmic_BD"/>
</dbReference>
<dbReference type="RefSeq" id="WP_138214409.1">
    <property type="nucleotide sequence ID" value="NZ_VASG01000004.1"/>
</dbReference>
<protein>
    <submittedName>
        <fullName evidence="2">Iron ABC transporter substrate-binding protein</fullName>
    </submittedName>
</protein>
<reference evidence="2 3" key="1">
    <citation type="submission" date="2019-05" db="EMBL/GenBank/DDBJ databases">
        <authorList>
            <person name="Moore K."/>
            <person name="O'Neill P."/>
            <person name="Farbos A."/>
            <person name="Studholme D.J."/>
        </authorList>
    </citation>
    <scope>NUCLEOTIDE SEQUENCE [LARGE SCALE GENOMIC DNA]</scope>
    <source>
        <strain evidence="2 3">DSM 9128</strain>
    </source>
</reference>
<reference evidence="3" key="2">
    <citation type="submission" date="2019-06" db="EMBL/GenBank/DDBJ databases">
        <title>AzeR, a transcriptional regulator that responds to azelaic acid in Pseudomonas nitroreducens.</title>
        <authorList>
            <person name="Bez C."/>
            <person name="Javvadi S.G."/>
            <person name="Bertani I."/>
            <person name="Devescovi G."/>
            <person name="Studholme D.J."/>
            <person name="Geller A."/>
            <person name="Levy A."/>
            <person name="Venturi V."/>
        </authorList>
    </citation>
    <scope>NUCLEOTIDE SEQUENCE [LARGE SCALE GENOMIC DNA]</scope>
    <source>
        <strain evidence="3">DSM 9128</strain>
    </source>
</reference>
<gene>
    <name evidence="2" type="ORF">FEA48_14405</name>
</gene>
<name>A0A5R9A5V9_PSENT</name>
<comment type="caution">
    <text evidence="2">The sequence shown here is derived from an EMBL/GenBank/DDBJ whole genome shotgun (WGS) entry which is preliminary data.</text>
</comment>
<feature type="domain" description="Fe/B12 periplasmic-binding" evidence="1">
    <location>
        <begin position="52"/>
        <end position="348"/>
    </location>
</feature>
<organism evidence="2 3">
    <name type="scientific">Pseudomonas nitroreducens</name>
    <dbReference type="NCBI Taxonomy" id="46680"/>
    <lineage>
        <taxon>Bacteria</taxon>
        <taxon>Pseudomonadati</taxon>
        <taxon>Pseudomonadota</taxon>
        <taxon>Gammaproteobacteria</taxon>
        <taxon>Pseudomonadales</taxon>
        <taxon>Pseudomonadaceae</taxon>
        <taxon>Pseudomonas</taxon>
    </lineage>
</organism>
<evidence type="ECO:0000259" key="1">
    <source>
        <dbReference type="PROSITE" id="PS50983"/>
    </source>
</evidence>
<dbReference type="Pfam" id="PF01497">
    <property type="entry name" value="Peripla_BP_2"/>
    <property type="match status" value="1"/>
</dbReference>
<sequence length="378" mass="40878">MPFLSSRSRLTQSLTTLALLCLGWFGLALPAQALTVTDVLGRKVEVSGNAQRVVLGEGRLFFALALLDRDNPFQRVVGWQNDVRLLDPHTFDVYAQRFPQVKQIPLIGQASEQSVSAEQILALKPDLAVFSIAGEGPTQHSPIADILAAAGVPVVFVDFRVHPIEGVRTSLIALGAALGRQTEADQYLKFYDTHLQRIRDGVAGLDDAHKPSVFLELLAGVWQAPGHTTGKSGLGSVIDAVGGRNIAAGVVPGALGDISVEYALSAKPDIYIATGNRNPGLILGAGVSQQQARESLQKVLQRPEFATLDAIRNGKAHGLWHDFYNSPFNILAIEAMARWVHAERFADLDPAKTQAQINQEFLRIGLDGTYWIDAGKPE</sequence>